<protein>
    <recommendedName>
        <fullName evidence="1">protein-ribulosamine 3-kinase</fullName>
        <ecNumber evidence="1">2.7.1.172</ecNumber>
    </recommendedName>
</protein>
<dbReference type="Gene3D" id="3.30.200.20">
    <property type="entry name" value="Phosphorylase Kinase, domain 1"/>
    <property type="match status" value="1"/>
</dbReference>
<dbReference type="InterPro" id="IPR016477">
    <property type="entry name" value="Fructo-/Ketosamine-3-kinase"/>
</dbReference>
<accession>A0AAD5JL58</accession>
<dbReference type="EC" id="2.7.1.172" evidence="1"/>
<sequence>MTIPEAIKHSVTEKLQQANTFAHDEVLENVKNIGGGCISDAYLCTSSAGKRIFVKTCQPSRKQSIDEIVEMFASEVKGLKALVDTKTIKVPTPYAYGSLDNNHYGYLAMEYIPLGSKYGASSVQRKLGEQLASLHLASGPKQFGFECNNTIGSTPQDNTWCSDWVEFLRRRLTYQFDLAIPRYPQLTKPAQELLDRLDTYFDMIPDKIQPSLQHGDLWSGNWNVDDEGNPVIIDPAPFWGHNESDLGIMKMFGGFVSDFYKAYHEKIPKQPGYEKRVDIYALYHTVNHLNMFGSSYLGSCMSLLSEILK</sequence>
<reference evidence="4" key="1">
    <citation type="journal article" date="2022" name="IScience">
        <title>Evolution of zygomycete secretomes and the origins of terrestrial fungal ecologies.</title>
        <authorList>
            <person name="Chang Y."/>
            <person name="Wang Y."/>
            <person name="Mondo S."/>
            <person name="Ahrendt S."/>
            <person name="Andreopoulos W."/>
            <person name="Barry K."/>
            <person name="Beard J."/>
            <person name="Benny G.L."/>
            <person name="Blankenship S."/>
            <person name="Bonito G."/>
            <person name="Cuomo C."/>
            <person name="Desiro A."/>
            <person name="Gervers K.A."/>
            <person name="Hundley H."/>
            <person name="Kuo A."/>
            <person name="LaButti K."/>
            <person name="Lang B.F."/>
            <person name="Lipzen A."/>
            <person name="O'Donnell K."/>
            <person name="Pangilinan J."/>
            <person name="Reynolds N."/>
            <person name="Sandor L."/>
            <person name="Smith M.E."/>
            <person name="Tsang A."/>
            <person name="Grigoriev I.V."/>
            <person name="Stajich J.E."/>
            <person name="Spatafora J.W."/>
        </authorList>
    </citation>
    <scope>NUCLEOTIDE SEQUENCE</scope>
    <source>
        <strain evidence="4">RSA 2281</strain>
    </source>
</reference>
<dbReference type="Proteomes" id="UP001209540">
    <property type="component" value="Unassembled WGS sequence"/>
</dbReference>
<comment type="caution">
    <text evidence="4">The sequence shown here is derived from an EMBL/GenBank/DDBJ whole genome shotgun (WGS) entry which is preliminary data.</text>
</comment>
<evidence type="ECO:0000256" key="2">
    <source>
        <dbReference type="ARBA" id="ARBA00048655"/>
    </source>
</evidence>
<comment type="catalytic activity">
    <reaction evidence="2">
        <text>N(6)-D-ribulosyl-L-lysyl-[protein] + ATP = N(6)-(3-O-phospho-D-ribulosyl)-L-lysyl-[protein] + ADP + H(+)</text>
        <dbReference type="Rhea" id="RHEA:48432"/>
        <dbReference type="Rhea" id="RHEA-COMP:12103"/>
        <dbReference type="Rhea" id="RHEA-COMP:12104"/>
        <dbReference type="ChEBI" id="CHEBI:15378"/>
        <dbReference type="ChEBI" id="CHEBI:30616"/>
        <dbReference type="ChEBI" id="CHEBI:90418"/>
        <dbReference type="ChEBI" id="CHEBI:90420"/>
        <dbReference type="ChEBI" id="CHEBI:456216"/>
        <dbReference type="EC" id="2.7.1.172"/>
    </reaction>
    <physiologicalReaction direction="left-to-right" evidence="2">
        <dbReference type="Rhea" id="RHEA:48433"/>
    </physiologicalReaction>
</comment>
<dbReference type="PIRSF" id="PIRSF006221">
    <property type="entry name" value="Ketosamine-3-kinase"/>
    <property type="match status" value="1"/>
</dbReference>
<dbReference type="AlphaFoldDB" id="A0AAD5JL58"/>
<dbReference type="Gene3D" id="3.90.1200.10">
    <property type="match status" value="1"/>
</dbReference>
<dbReference type="InterPro" id="IPR011009">
    <property type="entry name" value="Kinase-like_dom_sf"/>
</dbReference>
<gene>
    <name evidence="4" type="ORF">BDA99DRAFT_529055</name>
</gene>
<evidence type="ECO:0000256" key="1">
    <source>
        <dbReference type="ARBA" id="ARBA00011961"/>
    </source>
</evidence>
<proteinExistence type="inferred from homology"/>
<dbReference type="Pfam" id="PF03881">
    <property type="entry name" value="Fructosamin_kin"/>
    <property type="match status" value="1"/>
</dbReference>
<dbReference type="GO" id="GO:0016301">
    <property type="term" value="F:kinase activity"/>
    <property type="evidence" value="ECO:0007669"/>
    <property type="project" value="UniProtKB-UniRule"/>
</dbReference>
<name>A0AAD5JL58_9FUNG</name>
<evidence type="ECO:0000313" key="4">
    <source>
        <dbReference type="EMBL" id="KAI9244471.1"/>
    </source>
</evidence>
<keyword evidence="3" id="KW-0808">Transferase</keyword>
<keyword evidence="3" id="KW-0418">Kinase</keyword>
<comment type="similarity">
    <text evidence="3">Belongs to the fructosamine kinase family.</text>
</comment>
<dbReference type="EMBL" id="JAIXMP010000059">
    <property type="protein sequence ID" value="KAI9244471.1"/>
    <property type="molecule type" value="Genomic_DNA"/>
</dbReference>
<keyword evidence="5" id="KW-1185">Reference proteome</keyword>
<evidence type="ECO:0000256" key="3">
    <source>
        <dbReference type="PIRNR" id="PIRNR006221"/>
    </source>
</evidence>
<organism evidence="4 5">
    <name type="scientific">Phascolomyces articulosus</name>
    <dbReference type="NCBI Taxonomy" id="60185"/>
    <lineage>
        <taxon>Eukaryota</taxon>
        <taxon>Fungi</taxon>
        <taxon>Fungi incertae sedis</taxon>
        <taxon>Mucoromycota</taxon>
        <taxon>Mucoromycotina</taxon>
        <taxon>Mucoromycetes</taxon>
        <taxon>Mucorales</taxon>
        <taxon>Lichtheimiaceae</taxon>
        <taxon>Phascolomyces</taxon>
    </lineage>
</organism>
<dbReference type="PANTHER" id="PTHR12149">
    <property type="entry name" value="FRUCTOSAMINE 3 KINASE-RELATED PROTEIN"/>
    <property type="match status" value="1"/>
</dbReference>
<reference evidence="4" key="2">
    <citation type="submission" date="2023-02" db="EMBL/GenBank/DDBJ databases">
        <authorList>
            <consortium name="DOE Joint Genome Institute"/>
            <person name="Mondo S.J."/>
            <person name="Chang Y."/>
            <person name="Wang Y."/>
            <person name="Ahrendt S."/>
            <person name="Andreopoulos W."/>
            <person name="Barry K."/>
            <person name="Beard J."/>
            <person name="Benny G.L."/>
            <person name="Blankenship S."/>
            <person name="Bonito G."/>
            <person name="Cuomo C."/>
            <person name="Desiro A."/>
            <person name="Gervers K.A."/>
            <person name="Hundley H."/>
            <person name="Kuo A."/>
            <person name="LaButti K."/>
            <person name="Lang B.F."/>
            <person name="Lipzen A."/>
            <person name="O'Donnell K."/>
            <person name="Pangilinan J."/>
            <person name="Reynolds N."/>
            <person name="Sandor L."/>
            <person name="Smith M.W."/>
            <person name="Tsang A."/>
            <person name="Grigoriev I.V."/>
            <person name="Stajich J.E."/>
            <person name="Spatafora J.W."/>
        </authorList>
    </citation>
    <scope>NUCLEOTIDE SEQUENCE</scope>
    <source>
        <strain evidence="4">RSA 2281</strain>
    </source>
</reference>
<dbReference type="PANTHER" id="PTHR12149:SF8">
    <property type="entry name" value="PROTEIN-RIBULOSAMINE 3-KINASE"/>
    <property type="match status" value="1"/>
</dbReference>
<evidence type="ECO:0000313" key="5">
    <source>
        <dbReference type="Proteomes" id="UP001209540"/>
    </source>
</evidence>
<dbReference type="GO" id="GO:0102193">
    <property type="term" value="F:protein-ribulosamine 3-kinase activity"/>
    <property type="evidence" value="ECO:0007669"/>
    <property type="project" value="UniProtKB-EC"/>
</dbReference>
<dbReference type="SUPFAM" id="SSF56112">
    <property type="entry name" value="Protein kinase-like (PK-like)"/>
    <property type="match status" value="1"/>
</dbReference>